<protein>
    <submittedName>
        <fullName evidence="1">Uncharacterized protein</fullName>
    </submittedName>
</protein>
<dbReference type="EMBL" id="BEZZ01000198">
    <property type="protein sequence ID" value="GCC28284.1"/>
    <property type="molecule type" value="Genomic_DNA"/>
</dbReference>
<organism evidence="1 2">
    <name type="scientific">Chiloscyllium punctatum</name>
    <name type="common">Brownbanded bambooshark</name>
    <name type="synonym">Hemiscyllium punctatum</name>
    <dbReference type="NCBI Taxonomy" id="137246"/>
    <lineage>
        <taxon>Eukaryota</taxon>
        <taxon>Metazoa</taxon>
        <taxon>Chordata</taxon>
        <taxon>Craniata</taxon>
        <taxon>Vertebrata</taxon>
        <taxon>Chondrichthyes</taxon>
        <taxon>Elasmobranchii</taxon>
        <taxon>Galeomorphii</taxon>
        <taxon>Galeoidea</taxon>
        <taxon>Orectolobiformes</taxon>
        <taxon>Hemiscylliidae</taxon>
        <taxon>Chiloscyllium</taxon>
    </lineage>
</organism>
<reference evidence="1 2" key="1">
    <citation type="journal article" date="2018" name="Nat. Ecol. Evol.">
        <title>Shark genomes provide insights into elasmobranch evolution and the origin of vertebrates.</title>
        <authorList>
            <person name="Hara Y"/>
            <person name="Yamaguchi K"/>
            <person name="Onimaru K"/>
            <person name="Kadota M"/>
            <person name="Koyanagi M"/>
            <person name="Keeley SD"/>
            <person name="Tatsumi K"/>
            <person name="Tanaka K"/>
            <person name="Motone F"/>
            <person name="Kageyama Y"/>
            <person name="Nozu R"/>
            <person name="Adachi N"/>
            <person name="Nishimura O"/>
            <person name="Nakagawa R"/>
            <person name="Tanegashima C"/>
            <person name="Kiyatake I"/>
            <person name="Matsumoto R"/>
            <person name="Murakumo K"/>
            <person name="Nishida K"/>
            <person name="Terakita A"/>
            <person name="Kuratani S"/>
            <person name="Sato K"/>
            <person name="Hyodo S Kuraku.S."/>
        </authorList>
    </citation>
    <scope>NUCLEOTIDE SEQUENCE [LARGE SCALE GENOMIC DNA]</scope>
</reference>
<evidence type="ECO:0000313" key="2">
    <source>
        <dbReference type="Proteomes" id="UP000287033"/>
    </source>
</evidence>
<evidence type="ECO:0000313" key="1">
    <source>
        <dbReference type="EMBL" id="GCC28284.1"/>
    </source>
</evidence>
<proteinExistence type="predicted"/>
<keyword evidence="2" id="KW-1185">Reference proteome</keyword>
<comment type="caution">
    <text evidence="1">The sequence shown here is derived from an EMBL/GenBank/DDBJ whole genome shotgun (WGS) entry which is preliminary data.</text>
</comment>
<gene>
    <name evidence="1" type="ORF">chiPu_0006713</name>
</gene>
<dbReference type="AlphaFoldDB" id="A0A401SD59"/>
<name>A0A401SD59_CHIPU</name>
<dbReference type="Proteomes" id="UP000287033">
    <property type="component" value="Unassembled WGS sequence"/>
</dbReference>
<accession>A0A401SD59</accession>
<sequence>MGEQSRASALHVSKELIIYQQQPNRGCSVGQESLEITQKPCQFYRRLVELGWWRSIAVCFQSVLLNSAFENVPTSIWDLFNALNGSNDDYHDKIKDKEKANTKVVAMNVGNIKLET</sequence>